<dbReference type="Proteomes" id="UP000504611">
    <property type="component" value="Unplaced"/>
</dbReference>
<dbReference type="PROSITE" id="PS50853">
    <property type="entry name" value="FN3"/>
    <property type="match status" value="1"/>
</dbReference>
<feature type="region of interest" description="Disordered" evidence="2">
    <location>
        <begin position="1"/>
        <end position="33"/>
    </location>
</feature>
<dbReference type="InterPro" id="IPR036116">
    <property type="entry name" value="FN3_sf"/>
</dbReference>
<dbReference type="Gene3D" id="2.60.40.10">
    <property type="entry name" value="Immunoglobulins"/>
    <property type="match status" value="2"/>
</dbReference>
<dbReference type="OrthoDB" id="7357196at2759"/>
<dbReference type="GeneID" id="104948741"/>
<evidence type="ECO:0000259" key="3">
    <source>
        <dbReference type="PROSITE" id="PS50853"/>
    </source>
</evidence>
<dbReference type="InterPro" id="IPR013783">
    <property type="entry name" value="Ig-like_fold"/>
</dbReference>
<keyword evidence="1" id="KW-0677">Repeat</keyword>
<evidence type="ECO:0000256" key="2">
    <source>
        <dbReference type="SAM" id="MobiDB-lite"/>
    </source>
</evidence>
<evidence type="ECO:0000256" key="1">
    <source>
        <dbReference type="ARBA" id="ARBA00022737"/>
    </source>
</evidence>
<feature type="compositionally biased region" description="Low complexity" evidence="2">
    <location>
        <begin position="1"/>
        <end position="24"/>
    </location>
</feature>
<dbReference type="PANTHER" id="PTHR46708">
    <property type="entry name" value="TENASCIN"/>
    <property type="match status" value="1"/>
</dbReference>
<dbReference type="AlphaFoldDB" id="A0A6I9NFR8"/>
<gene>
    <name evidence="5" type="primary">LOC104948741</name>
</gene>
<dbReference type="CDD" id="cd00063">
    <property type="entry name" value="FN3"/>
    <property type="match status" value="2"/>
</dbReference>
<keyword evidence="4" id="KW-1185">Reference proteome</keyword>
<dbReference type="InterPro" id="IPR050991">
    <property type="entry name" value="ECM_Regulatory_Proteins"/>
</dbReference>
<dbReference type="InterPro" id="IPR003961">
    <property type="entry name" value="FN3_dom"/>
</dbReference>
<dbReference type="KEGG" id="ncc:104948741"/>
<organism evidence="4 5">
    <name type="scientific">Notothenia coriiceps</name>
    <name type="common">black rockcod</name>
    <dbReference type="NCBI Taxonomy" id="8208"/>
    <lineage>
        <taxon>Eukaryota</taxon>
        <taxon>Metazoa</taxon>
        <taxon>Chordata</taxon>
        <taxon>Craniata</taxon>
        <taxon>Vertebrata</taxon>
        <taxon>Euteleostomi</taxon>
        <taxon>Actinopterygii</taxon>
        <taxon>Neopterygii</taxon>
        <taxon>Teleostei</taxon>
        <taxon>Neoteleostei</taxon>
        <taxon>Acanthomorphata</taxon>
        <taxon>Eupercaria</taxon>
        <taxon>Perciformes</taxon>
        <taxon>Notothenioidei</taxon>
        <taxon>Nototheniidae</taxon>
        <taxon>Notothenia</taxon>
    </lineage>
</organism>
<dbReference type="SUPFAM" id="SSF49265">
    <property type="entry name" value="Fibronectin type III"/>
    <property type="match status" value="1"/>
</dbReference>
<dbReference type="RefSeq" id="XP_010773270.1">
    <property type="nucleotide sequence ID" value="XM_010774968.1"/>
</dbReference>
<reference evidence="5" key="1">
    <citation type="submission" date="2025-08" db="UniProtKB">
        <authorList>
            <consortium name="RefSeq"/>
        </authorList>
    </citation>
    <scope>IDENTIFICATION</scope>
    <source>
        <tissue evidence="5">Muscle</tissue>
    </source>
</reference>
<evidence type="ECO:0000313" key="5">
    <source>
        <dbReference type="RefSeq" id="XP_010773270.1"/>
    </source>
</evidence>
<dbReference type="PANTHER" id="PTHR46708:SF2">
    <property type="entry name" value="FIBRONECTIN TYPE-III DOMAIN-CONTAINING PROTEIN"/>
    <property type="match status" value="1"/>
</dbReference>
<feature type="domain" description="Fibronectin type-III" evidence="3">
    <location>
        <begin position="27"/>
        <end position="113"/>
    </location>
</feature>
<proteinExistence type="predicted"/>
<sequence>MSPRSEATSTSAPPTTSSTTLATTKNPPRNAEGFQRVTQTETSITLRWDKVDNILNYILNGKEINVPASDKTEVEYTISNLTNGTKYNFQLFTVFEDVRSSGVNLTAVTAPLNAEDFRSVEQTETSITLGWKNVDVTFNYTLVFNGKDINFTASDETEVKHTISKLTNGTKYNFQLFTVFEYAKSPGVNLTAVTGKMLSL</sequence>
<protein>
    <recommendedName>
        <fullName evidence="3">Fibronectin type-III domain-containing protein</fullName>
    </recommendedName>
</protein>
<name>A0A6I9NFR8_9TELE</name>
<dbReference type="Pfam" id="PF00041">
    <property type="entry name" value="fn3"/>
    <property type="match status" value="2"/>
</dbReference>
<evidence type="ECO:0000313" key="4">
    <source>
        <dbReference type="Proteomes" id="UP000504611"/>
    </source>
</evidence>
<accession>A0A6I9NFR8</accession>
<dbReference type="SMART" id="SM00060">
    <property type="entry name" value="FN3"/>
    <property type="match status" value="2"/>
</dbReference>